<keyword evidence="5" id="KW-1185">Reference proteome</keyword>
<feature type="region of interest" description="Disordered" evidence="2">
    <location>
        <begin position="1331"/>
        <end position="1371"/>
    </location>
</feature>
<dbReference type="GO" id="GO:0003723">
    <property type="term" value="F:RNA binding"/>
    <property type="evidence" value="ECO:0007669"/>
    <property type="project" value="UniProtKB-KW"/>
</dbReference>
<dbReference type="Pfam" id="PF05183">
    <property type="entry name" value="RdRP"/>
    <property type="match status" value="1"/>
</dbReference>
<dbReference type="PANTHER" id="PTHR23079">
    <property type="entry name" value="RNA-DEPENDENT RNA POLYMERASE"/>
    <property type="match status" value="1"/>
</dbReference>
<reference evidence="4 5" key="1">
    <citation type="journal article" date="2018" name="IMA Fungus">
        <title>IMA Genome-F 10: Nine draft genome sequences of Claviceps purpurea s.lat., including C. arundinis, C. humidiphila, and C. cf. spartinae, pseudomolecules for the pitch canker pathogen Fusarium circinatum, draft genome of Davidsoniella eucalypti, Grosmannia galeiformis, Quambalaria eucalypti, and Teratosphaeria destructans.</title>
        <authorList>
            <person name="Wingfield B.D."/>
            <person name="Liu M."/>
            <person name="Nguyen H.D."/>
            <person name="Lane F.A."/>
            <person name="Morgan S.W."/>
            <person name="De Vos L."/>
            <person name="Wilken P.M."/>
            <person name="Duong T.A."/>
            <person name="Aylward J."/>
            <person name="Coetzee M.P."/>
            <person name="Dadej K."/>
            <person name="De Beer Z.W."/>
            <person name="Findlay W."/>
            <person name="Havenga M."/>
            <person name="Kolarik M."/>
            <person name="Menzies J.G."/>
            <person name="Naidoo K."/>
            <person name="Pochopski O."/>
            <person name="Shoukouhi P."/>
            <person name="Santana Q.C."/>
            <person name="Seifert K.A."/>
            <person name="Soal N."/>
            <person name="Steenkamp E.T."/>
            <person name="Tatham C.T."/>
            <person name="van der Nest M.A."/>
            <person name="Wingfield M.J."/>
        </authorList>
    </citation>
    <scope>NUCLEOTIDE SEQUENCE [LARGE SCALE GENOMIC DNA]</scope>
    <source>
        <strain evidence="4">CMW44962</strain>
    </source>
</reference>
<evidence type="ECO:0000256" key="2">
    <source>
        <dbReference type="SAM" id="MobiDB-lite"/>
    </source>
</evidence>
<organism evidence="4 5">
    <name type="scientific">Teratosphaeria destructans</name>
    <dbReference type="NCBI Taxonomy" id="418781"/>
    <lineage>
        <taxon>Eukaryota</taxon>
        <taxon>Fungi</taxon>
        <taxon>Dikarya</taxon>
        <taxon>Ascomycota</taxon>
        <taxon>Pezizomycotina</taxon>
        <taxon>Dothideomycetes</taxon>
        <taxon>Dothideomycetidae</taxon>
        <taxon>Mycosphaerellales</taxon>
        <taxon>Teratosphaeriaceae</taxon>
        <taxon>Teratosphaeria</taxon>
    </lineage>
</organism>
<gene>
    <name evidence="4" type="ORF">Tdes44962_MAKER09489</name>
</gene>
<evidence type="ECO:0000256" key="1">
    <source>
        <dbReference type="RuleBase" id="RU363098"/>
    </source>
</evidence>
<comment type="catalytic activity">
    <reaction evidence="1">
        <text>RNA(n) + a ribonucleoside 5'-triphosphate = RNA(n+1) + diphosphate</text>
        <dbReference type="Rhea" id="RHEA:21248"/>
        <dbReference type="Rhea" id="RHEA-COMP:14527"/>
        <dbReference type="Rhea" id="RHEA-COMP:17342"/>
        <dbReference type="ChEBI" id="CHEBI:33019"/>
        <dbReference type="ChEBI" id="CHEBI:61557"/>
        <dbReference type="ChEBI" id="CHEBI:140395"/>
        <dbReference type="EC" id="2.7.7.48"/>
    </reaction>
</comment>
<dbReference type="OrthoDB" id="6513042at2759"/>
<keyword evidence="1" id="KW-0548">Nucleotidyltransferase</keyword>
<evidence type="ECO:0000259" key="3">
    <source>
        <dbReference type="Pfam" id="PF05183"/>
    </source>
</evidence>
<sequence length="1428" mass="159890">MVLSPHRAAVGGKQGTPPRPTLNPPIQANGSPTRGVPARGDSLVPRPGNGLSQQHQIARPVLNPSRQPSWADLEYLKLQVRGVPRAWGTWDMYQLLSIYGHLSRIELLERPGDHSRTGYVTFKPPPKDATWIRKGRIAVWTSDGVQQTIEISVANTPSRQENLRPGDNLTSSHDHISVPAARMDVGVLEQPHSMLGMFEALPCPNIPIEMGLSKRFHEMTLRFPWRSKQGPSGSVDCEYKVTIDLAQMRQIHKCQDEQENTILTFSFDLPPLFWRKTNDIKSTHHANILEWKDSRLWFRQTGIDQHPSPSDAITQLQKEAVSFDVGQWLTYRLVIGKATASLVDFNAIGRLLSDHNVTVSQMPVALKQGSVHSMHSWTGDSQRGVDDAARSTGISALDELAAAPAAQLAFLVRYQLEVCMSQGLLLGCNITSSFLYRLLAMQPEVAIKLLEKVADDKKHYFNPMDIFQLQRGLILTKKKDRPQCTMIPAATITPSTVYFATRVMETSNRVVRKYRAHEDRFLRVKFTDERWKGKIRGRDESMSEVLTHVHRTMRNGIKIGDRFYEFLAFGNAQFKEHGAYFFAPTGGRTAADIRRWMGDFRGIVQIAKYAARLGQSFSTTKAIPYTGSGIAPEKIEEITRNGHVFSDGVGKISPFLARIIAHEHNFHHSDNDFPSVFQFRMAGCKGVVAVDPELKGKVIQYRDSQKKFDATDFSLGICRVSKFAGAHLNIQLIAVLEALGVQPWPFVEKMTQNVKLLADAMTDEQVALQQLYKKVDGNGTALILADMIYDGFMSARDPFFYSCLRLWRAWWIKYLKEKAKIPIDDGAFVLGCIDETATLKGHFDGVHSADTILRDPASLPEIFLQIDDPDYSRATGRYKVITGICMVARNPSLHAGDIRIVRAVDVAALHHLKNCVVFPQTGDRPVPNMCSGGDLDGDDYLVMWDPDIMPPAGEWNHEAMDYTGPKAKEVEGEVTVNDIISFFVTHMKNENLGQIAVAHRFWADRRPEGVKSEECIALANLHSMAVDYAKTGVPAIFPEELRFKGPKPHWSEKPPCYRSNKAIGQLYNAVRLVDFHPAWETPFDARILDSYCPDEQLLGEVLEIKQQYDGAIRRLMAQYGIRNEFEVWTTYVLAHNQDNDYKFAEDIAEKVDCVKQHFQEVCCERAGTTSQQRDWSKMVPFIAAMYIATAREVGDAREAKQETRLVGGQFRRTQMTPENMPFMSFPWLFPRELGLIAKKQGDLIRPPGHVNAPRRIPPHRSNADLLGPDFELEELPEVVVSKIAFPGVRMEEAQDETVLDPPASSSLSEQSITGDDTFKEDVSCQSSRVSVAADVRHPGLGGPEPDRPLSHPGRGEPSHIHHDDGDLHRRTAGGRDARVQASLVDVGMDVAEQREGAGDDEVGGEEVVILGPQTPSALEALDKLMRCS</sequence>
<dbReference type="EMBL" id="RIBY02001833">
    <property type="protein sequence ID" value="KAH9828102.1"/>
    <property type="molecule type" value="Genomic_DNA"/>
</dbReference>
<comment type="similarity">
    <text evidence="1">Belongs to the RdRP family.</text>
</comment>
<keyword evidence="1 4" id="KW-0696">RNA-directed RNA polymerase</keyword>
<evidence type="ECO:0000313" key="5">
    <source>
        <dbReference type="Proteomes" id="UP001138500"/>
    </source>
</evidence>
<comment type="caution">
    <text evidence="4">The sequence shown here is derived from an EMBL/GenBank/DDBJ whole genome shotgun (WGS) entry which is preliminary data.</text>
</comment>
<keyword evidence="1" id="KW-0694">RNA-binding</keyword>
<name>A0A9W7ST91_9PEZI</name>
<feature type="compositionally biased region" description="Polar residues" evidence="2">
    <location>
        <begin position="1303"/>
        <end position="1312"/>
    </location>
</feature>
<feature type="region of interest" description="Disordered" evidence="2">
    <location>
        <begin position="1292"/>
        <end position="1312"/>
    </location>
</feature>
<accession>A0A9W7ST91</accession>
<proteinExistence type="inferred from homology"/>
<dbReference type="InterPro" id="IPR057596">
    <property type="entry name" value="RDRP_core"/>
</dbReference>
<dbReference type="InterPro" id="IPR007855">
    <property type="entry name" value="RDRP"/>
</dbReference>
<reference evidence="4 5" key="2">
    <citation type="journal article" date="2021" name="Curr. Genet.">
        <title>Genetic response to nitrogen starvation in the aggressive Eucalyptus foliar pathogen Teratosphaeria destructans.</title>
        <authorList>
            <person name="Havenga M."/>
            <person name="Wingfield B.D."/>
            <person name="Wingfield M.J."/>
            <person name="Dreyer L.L."/>
            <person name="Roets F."/>
            <person name="Aylward J."/>
        </authorList>
    </citation>
    <scope>NUCLEOTIDE SEQUENCE [LARGE SCALE GENOMIC DNA]</scope>
    <source>
        <strain evidence="4">CMW44962</strain>
    </source>
</reference>
<evidence type="ECO:0000313" key="4">
    <source>
        <dbReference type="EMBL" id="KAH9828102.1"/>
    </source>
</evidence>
<dbReference type="PANTHER" id="PTHR23079:SF55">
    <property type="entry name" value="RNA-DIRECTED RNA POLYMERASE"/>
    <property type="match status" value="1"/>
</dbReference>
<feature type="region of interest" description="Disordered" evidence="2">
    <location>
        <begin position="1"/>
        <end position="55"/>
    </location>
</feature>
<dbReference type="EC" id="2.7.7.48" evidence="1"/>
<dbReference type="GO" id="GO:0030422">
    <property type="term" value="P:siRNA processing"/>
    <property type="evidence" value="ECO:0007669"/>
    <property type="project" value="TreeGrafter"/>
</dbReference>
<dbReference type="Proteomes" id="UP001138500">
    <property type="component" value="Unassembled WGS sequence"/>
</dbReference>
<keyword evidence="1" id="KW-0808">Transferase</keyword>
<dbReference type="GO" id="GO:0003968">
    <property type="term" value="F:RNA-directed RNA polymerase activity"/>
    <property type="evidence" value="ECO:0007669"/>
    <property type="project" value="UniProtKB-KW"/>
</dbReference>
<dbReference type="GO" id="GO:0031380">
    <property type="term" value="C:nuclear RNA-directed RNA polymerase complex"/>
    <property type="evidence" value="ECO:0007669"/>
    <property type="project" value="TreeGrafter"/>
</dbReference>
<feature type="domain" description="RDRP core" evidence="3">
    <location>
        <begin position="492"/>
        <end position="1070"/>
    </location>
</feature>
<protein>
    <recommendedName>
        <fullName evidence="1">RNA-dependent RNA polymerase</fullName>
        <ecNumber evidence="1">2.7.7.48</ecNumber>
    </recommendedName>
</protein>
<feature type="compositionally biased region" description="Basic and acidic residues" evidence="2">
    <location>
        <begin position="1344"/>
        <end position="1371"/>
    </location>
</feature>